<evidence type="ECO:0000256" key="2">
    <source>
        <dbReference type="ARBA" id="ARBA00023239"/>
    </source>
</evidence>
<accession>A0A0K1EHC5</accession>
<dbReference type="Pfam" id="PF00378">
    <property type="entry name" value="ECH_1"/>
    <property type="match status" value="2"/>
</dbReference>
<dbReference type="CDD" id="cd06558">
    <property type="entry name" value="crotonase-like"/>
    <property type="match status" value="1"/>
</dbReference>
<reference evidence="5 6" key="1">
    <citation type="submission" date="2015-07" db="EMBL/GenBank/DDBJ databases">
        <title>Genome analysis of myxobacterium Chondromyces crocatus Cm c5 reveals a high potential for natural compound synthesis and the genetic basis for the loss of fruiting body formation.</title>
        <authorList>
            <person name="Zaburannyi N."/>
            <person name="Bunk B."/>
            <person name="Maier J."/>
            <person name="Overmann J."/>
            <person name="Mueller R."/>
        </authorList>
    </citation>
    <scope>NUCLEOTIDE SEQUENCE [LARGE SCALE GENOMIC DNA]</scope>
    <source>
        <strain evidence="5 6">Cm c5</strain>
    </source>
</reference>
<organism evidence="5 6">
    <name type="scientific">Chondromyces crocatus</name>
    <dbReference type="NCBI Taxonomy" id="52"/>
    <lineage>
        <taxon>Bacteria</taxon>
        <taxon>Pseudomonadati</taxon>
        <taxon>Myxococcota</taxon>
        <taxon>Polyangia</taxon>
        <taxon>Polyangiales</taxon>
        <taxon>Polyangiaceae</taxon>
        <taxon>Chondromyces</taxon>
    </lineage>
</organism>
<feature type="binding site" description="in other chain" evidence="3">
    <location>
        <begin position="169"/>
        <end position="173"/>
    </location>
    <ligand>
        <name>substrate</name>
        <note>ligand shared between two neighboring subunits</note>
    </ligand>
</feature>
<sequence>MTVSAIFDPARWREVEGLKFEDITYHRAVDQGTVRVAFNRPEVRNAFRPRTVDELYTALDHARISADVGCVLITGNGPSPKDGGWAFCSGGDQRIRGRDGYRYETTPSTDTPSAAAGVPHDARAGGDTGVNAAAQAKIDAGRLGRLHILEVQRLIRFMPKVVIAVVPGWAAGGGHSLHVVCDLTLASREHARFKQTDPDVASFDSGYGSALLARQVGQKKAREIFFLGEEYSADEAAAMGAINRAVPHAQLEEEALRWASIINGKSPTAMRMLKYGFNLPDDGILGQQLFAGEATRLAYGTDEAQEGRDAFLEKRRPDFDKFPWHY</sequence>
<dbReference type="SUPFAM" id="SSF52096">
    <property type="entry name" value="ClpP/crotonase"/>
    <property type="match status" value="1"/>
</dbReference>
<comment type="similarity">
    <text evidence="3">Belongs to the enoyl-CoA hydratase/isomerase family. MenB subfamily.</text>
</comment>
<evidence type="ECO:0000313" key="5">
    <source>
        <dbReference type="EMBL" id="AKT40062.1"/>
    </source>
</evidence>
<feature type="binding site" description="in other chain" evidence="3">
    <location>
        <position position="44"/>
    </location>
    <ligand>
        <name>substrate</name>
        <note>ligand shared between two neighboring subunits</note>
    </ligand>
</feature>
<feature type="site" description="Important for catalysis" evidence="3">
    <location>
        <position position="299"/>
    </location>
</feature>
<feature type="binding site" description="in other chain" evidence="3">
    <location>
        <position position="101"/>
    </location>
    <ligand>
        <name>substrate</name>
        <note>ligand shared between two neighboring subunits</note>
    </ligand>
</feature>
<dbReference type="InterPro" id="IPR001753">
    <property type="entry name" value="Enoyl-CoA_hydra/iso"/>
</dbReference>
<dbReference type="OrthoDB" id="5365311at2"/>
<dbReference type="GO" id="GO:0009234">
    <property type="term" value="P:menaquinone biosynthetic process"/>
    <property type="evidence" value="ECO:0007669"/>
    <property type="project" value="UniProtKB-UniRule"/>
</dbReference>
<dbReference type="NCBIfam" id="NF006186">
    <property type="entry name" value="PRK08321.1"/>
    <property type="match status" value="1"/>
</dbReference>
<name>A0A0K1EHC5_CHOCO</name>
<keyword evidence="2 3" id="KW-0456">Lyase</keyword>
<comment type="pathway">
    <text evidence="3">Quinol/quinone metabolism; menaquinone biosynthesis.</text>
</comment>
<dbReference type="PANTHER" id="PTHR43113:SF1">
    <property type="entry name" value="1,4-DIHYDROXY-2-NAPHTHOYL-COA SYNTHASE, PEROXISOMAL"/>
    <property type="match status" value="1"/>
</dbReference>
<dbReference type="KEGG" id="ccro:CMC5_042150"/>
<protein>
    <recommendedName>
        <fullName evidence="3">1,4-dihydroxy-2-naphthoyl-CoA synthase</fullName>
        <shortName evidence="3">DHNA-CoA synthase</shortName>
        <ecNumber evidence="3">4.1.3.36</ecNumber>
    </recommendedName>
</protein>
<evidence type="ECO:0000313" key="6">
    <source>
        <dbReference type="Proteomes" id="UP000067626"/>
    </source>
</evidence>
<feature type="binding site" evidence="3">
    <location>
        <position position="314"/>
    </location>
    <ligand>
        <name>substrate</name>
        <note>ligand shared between two neighboring subunits</note>
    </ligand>
</feature>
<dbReference type="Gene3D" id="1.10.12.10">
    <property type="entry name" value="Lyase 2-enoyl-coa Hydratase, Chain A, domain 2"/>
    <property type="match status" value="1"/>
</dbReference>
<gene>
    <name evidence="3" type="primary">menB</name>
    <name evidence="5" type="ORF">CMC5_042150</name>
</gene>
<feature type="binding site" description="in other chain" evidence="3">
    <location>
        <position position="196"/>
    </location>
    <ligand>
        <name>substrate</name>
        <note>ligand shared between two neighboring subunits</note>
    </ligand>
</feature>
<dbReference type="Gene3D" id="3.90.226.10">
    <property type="entry name" value="2-enoyl-CoA Hydratase, Chain A, domain 1"/>
    <property type="match status" value="1"/>
</dbReference>
<keyword evidence="6" id="KW-1185">Reference proteome</keyword>
<feature type="region of interest" description="Disordered" evidence="4">
    <location>
        <begin position="98"/>
        <end position="128"/>
    </location>
</feature>
<feature type="site" description="Important for catalysis" evidence="3">
    <location>
        <position position="101"/>
    </location>
</feature>
<feature type="binding site" evidence="3">
    <location>
        <position position="299"/>
    </location>
    <ligand>
        <name>substrate</name>
        <note>ligand shared between two neighboring subunits</note>
    </ligand>
</feature>
<feature type="site" description="Important for catalysis" evidence="3">
    <location>
        <position position="197"/>
    </location>
</feature>
<feature type="binding site" description="in other chain" evidence="3">
    <location>
        <begin position="89"/>
        <end position="93"/>
    </location>
    <ligand>
        <name>substrate</name>
        <note>ligand shared between two neighboring subunits</note>
    </ligand>
</feature>
<dbReference type="EMBL" id="CP012159">
    <property type="protein sequence ID" value="AKT40062.1"/>
    <property type="molecule type" value="Genomic_DNA"/>
</dbReference>
<dbReference type="InterPro" id="IPR029045">
    <property type="entry name" value="ClpP/crotonase-like_dom_sf"/>
</dbReference>
<dbReference type="STRING" id="52.CMC5_042150"/>
<dbReference type="UniPathway" id="UPA01057">
    <property type="reaction ID" value="UER00167"/>
</dbReference>
<dbReference type="UniPathway" id="UPA00079"/>
<keyword evidence="3" id="KW-0474">Menaquinone biosynthesis</keyword>
<evidence type="ECO:0000256" key="1">
    <source>
        <dbReference type="ARBA" id="ARBA00000177"/>
    </source>
</evidence>
<feature type="compositionally biased region" description="Low complexity" evidence="4">
    <location>
        <begin position="105"/>
        <end position="116"/>
    </location>
</feature>
<dbReference type="InterPro" id="IPR010198">
    <property type="entry name" value="DHNA-CoA_synthase_MenB"/>
</dbReference>
<dbReference type="RefSeq" id="WP_050432041.1">
    <property type="nucleotide sequence ID" value="NZ_CP012159.1"/>
</dbReference>
<comment type="function">
    <text evidence="3">Converts o-succinylbenzoyl-CoA (OSB-CoA) to 1,4-dihydroxy-2-naphthoyl-CoA (DHNA-CoA).</text>
</comment>
<proteinExistence type="inferred from homology"/>
<dbReference type="FunFam" id="1.10.12.10:FF:000003">
    <property type="entry name" value="1,4-dihydroxy-2-naphthoyl-CoA synthase"/>
    <property type="match status" value="1"/>
</dbReference>
<comment type="catalytic activity">
    <reaction evidence="1 3">
        <text>2-succinylbenzoyl-CoA + H(+) = 1,4-dihydroxy-2-naphthoyl-CoA + H2O</text>
        <dbReference type="Rhea" id="RHEA:26562"/>
        <dbReference type="ChEBI" id="CHEBI:15377"/>
        <dbReference type="ChEBI" id="CHEBI:15378"/>
        <dbReference type="ChEBI" id="CHEBI:57364"/>
        <dbReference type="ChEBI" id="CHEBI:58897"/>
        <dbReference type="EC" id="4.1.3.36"/>
    </reaction>
</comment>
<evidence type="ECO:0000256" key="3">
    <source>
        <dbReference type="HAMAP-Rule" id="MF_01934"/>
    </source>
</evidence>
<dbReference type="InterPro" id="IPR014748">
    <property type="entry name" value="Enoyl-CoA_hydra_C"/>
</dbReference>
<feature type="binding site" description="in other chain" evidence="3">
    <location>
        <position position="202"/>
    </location>
    <ligand>
        <name>substrate</name>
        <note>ligand shared between two neighboring subunits</note>
    </ligand>
</feature>
<dbReference type="EC" id="4.1.3.36" evidence="3"/>
<dbReference type="Proteomes" id="UP000067626">
    <property type="component" value="Chromosome"/>
</dbReference>
<dbReference type="PANTHER" id="PTHR43113">
    <property type="entry name" value="NUCLEOSIDE-DIPHOSPHATE-SUGAR EPIMERASE"/>
    <property type="match status" value="1"/>
</dbReference>
<dbReference type="GO" id="GO:0008935">
    <property type="term" value="F:1,4-dihydroxy-2-naphthoyl-CoA synthase activity"/>
    <property type="evidence" value="ECO:0007669"/>
    <property type="project" value="UniProtKB-UniRule"/>
</dbReference>
<evidence type="ECO:0000256" key="4">
    <source>
        <dbReference type="SAM" id="MobiDB-lite"/>
    </source>
</evidence>
<comment type="pathway">
    <text evidence="3">Quinol/quinone metabolism; 1,4-dihydroxy-2-naphthoate biosynthesis; 1,4-dihydroxy-2-naphthoate from chorismate: step 6/7.</text>
</comment>
<dbReference type="HAMAP" id="MF_01934">
    <property type="entry name" value="MenB"/>
    <property type="match status" value="1"/>
</dbReference>
<dbReference type="PATRIC" id="fig|52.7.peg.4636"/>
<dbReference type="AlphaFoldDB" id="A0A0K1EHC5"/>
<comment type="caution">
    <text evidence="3">Lacks conserved residue(s) required for the propagation of feature annotation.</text>
</comment>